<accession>A0A0G1IV69</accession>
<reference evidence="2 3" key="1">
    <citation type="journal article" date="2015" name="Nature">
        <title>rRNA introns, odd ribosomes, and small enigmatic genomes across a large radiation of phyla.</title>
        <authorList>
            <person name="Brown C.T."/>
            <person name="Hug L.A."/>
            <person name="Thomas B.C."/>
            <person name="Sharon I."/>
            <person name="Castelle C.J."/>
            <person name="Singh A."/>
            <person name="Wilkins M.J."/>
            <person name="Williams K.H."/>
            <person name="Banfield J.F."/>
        </authorList>
    </citation>
    <scope>NUCLEOTIDE SEQUENCE [LARGE SCALE GENOMIC DNA]</scope>
</reference>
<feature type="transmembrane region" description="Helical" evidence="1">
    <location>
        <begin position="35"/>
        <end position="51"/>
    </location>
</feature>
<name>A0A0G1IV69_9BACT</name>
<keyword evidence="1" id="KW-1133">Transmembrane helix</keyword>
<evidence type="ECO:0000313" key="2">
    <source>
        <dbReference type="EMBL" id="KKT63271.1"/>
    </source>
</evidence>
<comment type="caution">
    <text evidence="2">The sequence shown here is derived from an EMBL/GenBank/DDBJ whole genome shotgun (WGS) entry which is preliminary data.</text>
</comment>
<gene>
    <name evidence="2" type="ORF">UW57_C0009G0007</name>
</gene>
<feature type="transmembrane region" description="Helical" evidence="1">
    <location>
        <begin position="81"/>
        <end position="99"/>
    </location>
</feature>
<feature type="transmembrane region" description="Helical" evidence="1">
    <location>
        <begin position="12"/>
        <end position="29"/>
    </location>
</feature>
<keyword evidence="1" id="KW-0812">Transmembrane</keyword>
<protein>
    <submittedName>
        <fullName evidence="2">Uncharacterized protein</fullName>
    </submittedName>
</protein>
<sequence length="115" mass="12709">MIKFFRKGFEVVQIVAVIAMAVFFFGAFLKFIVEPLAPVVTVLAVMLFTLLTFDKWLTAIMSVGGIALYAASWPAVSAWGVWPGMLVWSFGVLVWFMAVNKSFSSHLPMARTVAV</sequence>
<organism evidence="2 3">
    <name type="scientific">Candidatus Giovannonibacteria bacterium GW2011_GWA1_44_29</name>
    <dbReference type="NCBI Taxonomy" id="1618646"/>
    <lineage>
        <taxon>Bacteria</taxon>
        <taxon>Candidatus Giovannoniibacteriota</taxon>
    </lineage>
</organism>
<evidence type="ECO:0000256" key="1">
    <source>
        <dbReference type="SAM" id="Phobius"/>
    </source>
</evidence>
<dbReference type="EMBL" id="LCIV01000009">
    <property type="protein sequence ID" value="KKT63271.1"/>
    <property type="molecule type" value="Genomic_DNA"/>
</dbReference>
<keyword evidence="1" id="KW-0472">Membrane</keyword>
<dbReference type="AlphaFoldDB" id="A0A0G1IV69"/>
<proteinExistence type="predicted"/>
<dbReference type="Proteomes" id="UP000034652">
    <property type="component" value="Unassembled WGS sequence"/>
</dbReference>
<evidence type="ECO:0000313" key="3">
    <source>
        <dbReference type="Proteomes" id="UP000034652"/>
    </source>
</evidence>